<evidence type="ECO:0000313" key="4">
    <source>
        <dbReference type="Proteomes" id="UP000515264"/>
    </source>
</evidence>
<dbReference type="EMBL" id="CP046268">
    <property type="protein sequence ID" value="QMV14315.1"/>
    <property type="molecule type" value="Genomic_DNA"/>
</dbReference>
<evidence type="ECO:0000313" key="1">
    <source>
        <dbReference type="EMBL" id="QMV14315.1"/>
    </source>
</evidence>
<protein>
    <submittedName>
        <fullName evidence="2">Uncharacterized protein</fullName>
    </submittedName>
</protein>
<keyword evidence="4" id="KW-1185">Reference proteome</keyword>
<reference evidence="1" key="2">
    <citation type="submission" date="2019-11" db="EMBL/GenBank/DDBJ databases">
        <authorList>
            <person name="January G."/>
            <person name="Bunk B."/>
        </authorList>
    </citation>
    <scope>NUCLEOTIDE SEQUENCE</scope>
    <source>
        <strain evidence="1">3.6</strain>
    </source>
</reference>
<sequence>MKFYSWHFSIKVPASSDLPHSLLSHLFSGESYQWDRSTFANGWQRSDGERNLPFSIKISVSICGFHLNCYACTLVIRILH</sequence>
<name>A0A1N6M6R0_9VIBR</name>
<evidence type="ECO:0000313" key="2">
    <source>
        <dbReference type="EMBL" id="SIO95125.1"/>
    </source>
</evidence>
<accession>A0A1N6M6R0</accession>
<reference evidence="2 3" key="1">
    <citation type="submission" date="2016-12" db="EMBL/GenBank/DDBJ databases">
        <authorList>
            <person name="Song W.-J."/>
            <person name="Kurnit D.M."/>
        </authorList>
    </citation>
    <scope>NUCLEOTIDE SEQUENCE [LARGE SCALE GENOMIC DNA]</scope>
    <source>
        <strain evidence="2 3">CECT 9026</strain>
    </source>
</reference>
<proteinExistence type="predicted"/>
<gene>
    <name evidence="2" type="ORF">VSP9026_02864</name>
    <name evidence="1" type="ORF">Vspart_01569</name>
</gene>
<dbReference type="Proteomes" id="UP000184774">
    <property type="component" value="Unassembled WGS sequence"/>
</dbReference>
<dbReference type="Proteomes" id="UP000515264">
    <property type="component" value="Chromosome 1"/>
</dbReference>
<reference evidence="1 4" key="3">
    <citation type="journal article" date="2020" name="J. Nat. Prod.">
        <title>Genomics-Metabolomics Profiling Disclosed Marine Vibrio spartinae 3.6 as a Producer of a New Branched Side Chain Prodigiosin.</title>
        <authorList>
            <person name="Vitale G.A."/>
            <person name="Sciarretta M."/>
            <person name="Palma Esposito F."/>
            <person name="January G.G."/>
            <person name="Giaccio M."/>
            <person name="Bunk B."/>
            <person name="Sproer C."/>
            <person name="Bajerski F."/>
            <person name="Power D."/>
            <person name="Festa C."/>
            <person name="Monti M.C."/>
            <person name="D'Auria M.V."/>
            <person name="de Pascale D."/>
        </authorList>
    </citation>
    <scope>NUCLEOTIDE SEQUENCE [LARGE SCALE GENOMIC DNA]</scope>
    <source>
        <strain evidence="1 4">3.6</strain>
    </source>
</reference>
<dbReference type="AlphaFoldDB" id="A0A1N6M6R0"/>
<organism evidence="2 3">
    <name type="scientific">Vibrio spartinae</name>
    <dbReference type="NCBI Taxonomy" id="1918945"/>
    <lineage>
        <taxon>Bacteria</taxon>
        <taxon>Pseudomonadati</taxon>
        <taxon>Pseudomonadota</taxon>
        <taxon>Gammaproteobacteria</taxon>
        <taxon>Vibrionales</taxon>
        <taxon>Vibrionaceae</taxon>
        <taxon>Vibrio</taxon>
    </lineage>
</organism>
<evidence type="ECO:0000313" key="3">
    <source>
        <dbReference type="Proteomes" id="UP000184774"/>
    </source>
</evidence>
<dbReference type="EMBL" id="FSSB01000017">
    <property type="protein sequence ID" value="SIO95125.1"/>
    <property type="molecule type" value="Genomic_DNA"/>
</dbReference>